<gene>
    <name evidence="2" type="ORF">H2200_005745</name>
</gene>
<keyword evidence="1" id="KW-0812">Transmembrane</keyword>
<accession>A0AA39CHW4</accession>
<keyword evidence="3" id="KW-1185">Reference proteome</keyword>
<evidence type="ECO:0000313" key="2">
    <source>
        <dbReference type="EMBL" id="KAJ9609418.1"/>
    </source>
</evidence>
<evidence type="ECO:0000313" key="3">
    <source>
        <dbReference type="Proteomes" id="UP001172673"/>
    </source>
</evidence>
<sequence length="57" mass="6513">MDFVFAGGIAIVTLQLINLITFLTIQKSKSDQKKIAKRNIYVRKFLLGKPDEESQDQ</sequence>
<feature type="transmembrane region" description="Helical" evidence="1">
    <location>
        <begin position="6"/>
        <end position="25"/>
    </location>
</feature>
<keyword evidence="1" id="KW-0472">Membrane</keyword>
<reference evidence="2" key="1">
    <citation type="submission" date="2022-10" db="EMBL/GenBank/DDBJ databases">
        <title>Culturing micro-colonial fungi from biological soil crusts in the Mojave desert and describing Neophaeococcomyces mojavensis, and introducing the new genera and species Taxawa tesnikishii.</title>
        <authorList>
            <person name="Kurbessoian T."/>
            <person name="Stajich J.E."/>
        </authorList>
    </citation>
    <scope>NUCLEOTIDE SEQUENCE</scope>
    <source>
        <strain evidence="2">TK_41</strain>
    </source>
</reference>
<name>A0AA39CHW4_9EURO</name>
<dbReference type="AlphaFoldDB" id="A0AA39CHW4"/>
<proteinExistence type="predicted"/>
<comment type="caution">
    <text evidence="2">The sequence shown here is derived from an EMBL/GenBank/DDBJ whole genome shotgun (WGS) entry which is preliminary data.</text>
</comment>
<protein>
    <submittedName>
        <fullName evidence="2">Uncharacterized protein</fullName>
    </submittedName>
</protein>
<dbReference type="Proteomes" id="UP001172673">
    <property type="component" value="Unassembled WGS sequence"/>
</dbReference>
<dbReference type="EMBL" id="JAPDRK010000008">
    <property type="protein sequence ID" value="KAJ9609418.1"/>
    <property type="molecule type" value="Genomic_DNA"/>
</dbReference>
<keyword evidence="1" id="KW-1133">Transmembrane helix</keyword>
<evidence type="ECO:0000256" key="1">
    <source>
        <dbReference type="SAM" id="Phobius"/>
    </source>
</evidence>
<organism evidence="2 3">
    <name type="scientific">Cladophialophora chaetospira</name>
    <dbReference type="NCBI Taxonomy" id="386627"/>
    <lineage>
        <taxon>Eukaryota</taxon>
        <taxon>Fungi</taxon>
        <taxon>Dikarya</taxon>
        <taxon>Ascomycota</taxon>
        <taxon>Pezizomycotina</taxon>
        <taxon>Eurotiomycetes</taxon>
        <taxon>Chaetothyriomycetidae</taxon>
        <taxon>Chaetothyriales</taxon>
        <taxon>Herpotrichiellaceae</taxon>
        <taxon>Cladophialophora</taxon>
    </lineage>
</organism>